<accession>A0A9D5DB71</accession>
<evidence type="ECO:0000256" key="5">
    <source>
        <dbReference type="ARBA" id="ARBA00023001"/>
    </source>
</evidence>
<keyword evidence="5" id="KW-0136">Cellulose degradation</keyword>
<organism evidence="12 13">
    <name type="scientific">Dioscorea zingiberensis</name>
    <dbReference type="NCBI Taxonomy" id="325984"/>
    <lineage>
        <taxon>Eukaryota</taxon>
        <taxon>Viridiplantae</taxon>
        <taxon>Streptophyta</taxon>
        <taxon>Embryophyta</taxon>
        <taxon>Tracheophyta</taxon>
        <taxon>Spermatophyta</taxon>
        <taxon>Magnoliopsida</taxon>
        <taxon>Liliopsida</taxon>
        <taxon>Dioscoreales</taxon>
        <taxon>Dioscoreaceae</taxon>
        <taxon>Dioscorea</taxon>
    </lineage>
</organism>
<keyword evidence="10" id="KW-0472">Membrane</keyword>
<reference evidence="12" key="1">
    <citation type="submission" date="2021-03" db="EMBL/GenBank/DDBJ databases">
        <authorList>
            <person name="Li Z."/>
            <person name="Yang C."/>
        </authorList>
    </citation>
    <scope>NUCLEOTIDE SEQUENCE</scope>
    <source>
        <strain evidence="12">Dzin_1.0</strain>
        <tissue evidence="12">Leaf</tissue>
    </source>
</reference>
<reference evidence="12" key="2">
    <citation type="journal article" date="2022" name="Hortic Res">
        <title>The genome of Dioscorea zingiberensis sheds light on the biosynthesis, origin and evolution of the medicinally important diosgenin saponins.</title>
        <authorList>
            <person name="Li Y."/>
            <person name="Tan C."/>
            <person name="Li Z."/>
            <person name="Guo J."/>
            <person name="Li S."/>
            <person name="Chen X."/>
            <person name="Wang C."/>
            <person name="Dai X."/>
            <person name="Yang H."/>
            <person name="Song W."/>
            <person name="Hou L."/>
            <person name="Xu J."/>
            <person name="Tong Z."/>
            <person name="Xu A."/>
            <person name="Yuan X."/>
            <person name="Wang W."/>
            <person name="Yang Q."/>
            <person name="Chen L."/>
            <person name="Sun Z."/>
            <person name="Wang K."/>
            <person name="Pan B."/>
            <person name="Chen J."/>
            <person name="Bao Y."/>
            <person name="Liu F."/>
            <person name="Qi X."/>
            <person name="Gang D.R."/>
            <person name="Wen J."/>
            <person name="Li J."/>
        </authorList>
    </citation>
    <scope>NUCLEOTIDE SEQUENCE</scope>
    <source>
        <strain evidence="12">Dzin_1.0</strain>
    </source>
</reference>
<keyword evidence="7" id="KW-0326">Glycosidase</keyword>
<evidence type="ECO:0000259" key="11">
    <source>
        <dbReference type="Pfam" id="PF00759"/>
    </source>
</evidence>
<keyword evidence="10" id="KW-1133">Transmembrane helix</keyword>
<dbReference type="OrthoDB" id="10257085at2759"/>
<evidence type="ECO:0000256" key="7">
    <source>
        <dbReference type="ARBA" id="ARBA00023295"/>
    </source>
</evidence>
<evidence type="ECO:0000256" key="6">
    <source>
        <dbReference type="ARBA" id="ARBA00023277"/>
    </source>
</evidence>
<comment type="caution">
    <text evidence="12">The sequence shown here is derived from an EMBL/GenBank/DDBJ whole genome shotgun (WGS) entry which is preliminary data.</text>
</comment>
<feature type="transmembrane region" description="Helical" evidence="10">
    <location>
        <begin position="72"/>
        <end position="90"/>
    </location>
</feature>
<comment type="similarity">
    <text evidence="2">Belongs to the glycosyl hydrolase 9 (cellulase E) family.</text>
</comment>
<protein>
    <recommendedName>
        <fullName evidence="3">cellulase</fullName>
        <ecNumber evidence="3">3.2.1.4</ecNumber>
    </recommendedName>
</protein>
<sequence length="612" mass="68437">MPGNQWGGSFEIQQEPGTDDDHSQCMDTDRGALLRQDLDETQLGWLRGPQDIKKDRYVDLGCIICKQKVFKWTIYCILIASLAIGLPILVSKKLLPKHKEPVIPPDEYAVALQKALLFFNAQRSGHLPKNNGVPWRGTSGMKDGSELSDVKDLVGGYYDGGDNIKYHFPMAFSLTLLSWSVIEYSYKYKAIGEYNHVRDIIRWGTDYLLKTFNSSASTIDHIYTQVGMALKVSTSPDDHFCWQRPEDMTYERPVQRSSSASDLGSEISAALAAASIVFLDDTAYSRKLIKAAKTMYKFANNNPQATYSLNNPIIEPFYNSTDFWDELIWGAAWMYYATGNYSYVSTATDPTLPENANAFSGSQKLSVFSWDNKLPGAELILTRLRIFLNPGYPYEEILSRYHSSTDLNMCSFLRRFGVFEWTRGGLILLKRPRPLQYAVNAAFLAKLYADYMNASNVPGWYCGPNFISVNDLRSFAASQVKYILGSNPKNISYVVGYGHAWPMHVHHRGASIPTDGKHYKCVEGRRWLHAKTKNPHNITGAMVAGPDHLDGFFDVRTNMNHTEPTLAGNAGLVAALVALTSSGGGVIDRNTIFSSVSPLNIDGHPPPPPWRP</sequence>
<evidence type="ECO:0000256" key="1">
    <source>
        <dbReference type="ARBA" id="ARBA00000966"/>
    </source>
</evidence>
<dbReference type="SUPFAM" id="SSF48208">
    <property type="entry name" value="Six-hairpin glycosidases"/>
    <property type="match status" value="1"/>
</dbReference>
<feature type="domain" description="Glycoside hydrolase family 9" evidence="11">
    <location>
        <begin position="108"/>
        <end position="576"/>
    </location>
</feature>
<evidence type="ECO:0000256" key="10">
    <source>
        <dbReference type="SAM" id="Phobius"/>
    </source>
</evidence>
<dbReference type="InterPro" id="IPR001701">
    <property type="entry name" value="Glyco_hydro_9"/>
</dbReference>
<dbReference type="EC" id="3.2.1.4" evidence="3"/>
<dbReference type="InterPro" id="IPR008928">
    <property type="entry name" value="6-hairpin_glycosidase_sf"/>
</dbReference>
<evidence type="ECO:0000313" key="13">
    <source>
        <dbReference type="Proteomes" id="UP001085076"/>
    </source>
</evidence>
<keyword evidence="13" id="KW-1185">Reference proteome</keyword>
<evidence type="ECO:0000313" key="12">
    <source>
        <dbReference type="EMBL" id="KAJ0988738.1"/>
    </source>
</evidence>
<keyword evidence="10" id="KW-0812">Transmembrane</keyword>
<evidence type="ECO:0000256" key="8">
    <source>
        <dbReference type="ARBA" id="ARBA00023326"/>
    </source>
</evidence>
<proteinExistence type="inferred from homology"/>
<dbReference type="Pfam" id="PF00759">
    <property type="entry name" value="Glyco_hydro_9"/>
    <property type="match status" value="1"/>
</dbReference>
<dbReference type="InterPro" id="IPR012341">
    <property type="entry name" value="6hp_glycosidase-like_sf"/>
</dbReference>
<dbReference type="PANTHER" id="PTHR22298">
    <property type="entry name" value="ENDO-1,4-BETA-GLUCANASE"/>
    <property type="match status" value="1"/>
</dbReference>
<gene>
    <name evidence="12" type="ORF">J5N97_007094</name>
</gene>
<name>A0A9D5DB71_9LILI</name>
<keyword evidence="4" id="KW-0378">Hydrolase</keyword>
<evidence type="ECO:0000256" key="9">
    <source>
        <dbReference type="SAM" id="MobiDB-lite"/>
    </source>
</evidence>
<dbReference type="GO" id="GO:0008810">
    <property type="term" value="F:cellulase activity"/>
    <property type="evidence" value="ECO:0007669"/>
    <property type="project" value="UniProtKB-EC"/>
</dbReference>
<evidence type="ECO:0000256" key="4">
    <source>
        <dbReference type="ARBA" id="ARBA00022801"/>
    </source>
</evidence>
<evidence type="ECO:0000256" key="3">
    <source>
        <dbReference type="ARBA" id="ARBA00012601"/>
    </source>
</evidence>
<keyword evidence="6" id="KW-0119">Carbohydrate metabolism</keyword>
<dbReference type="Gene3D" id="1.50.10.10">
    <property type="match status" value="1"/>
</dbReference>
<dbReference type="AlphaFoldDB" id="A0A9D5DB71"/>
<feature type="region of interest" description="Disordered" evidence="9">
    <location>
        <begin position="1"/>
        <end position="23"/>
    </location>
</feature>
<keyword evidence="8" id="KW-0624">Polysaccharide degradation</keyword>
<evidence type="ECO:0000256" key="2">
    <source>
        <dbReference type="ARBA" id="ARBA00007072"/>
    </source>
</evidence>
<dbReference type="EMBL" id="JAGGNH010000001">
    <property type="protein sequence ID" value="KAJ0988738.1"/>
    <property type="molecule type" value="Genomic_DNA"/>
</dbReference>
<comment type="catalytic activity">
    <reaction evidence="1">
        <text>Endohydrolysis of (1-&gt;4)-beta-D-glucosidic linkages in cellulose, lichenin and cereal beta-D-glucans.</text>
        <dbReference type="EC" id="3.2.1.4"/>
    </reaction>
</comment>
<dbReference type="GO" id="GO:0030245">
    <property type="term" value="P:cellulose catabolic process"/>
    <property type="evidence" value="ECO:0007669"/>
    <property type="project" value="UniProtKB-KW"/>
</dbReference>
<dbReference type="FunFam" id="1.50.10.10:FF:000020">
    <property type="entry name" value="Endoglucanase"/>
    <property type="match status" value="1"/>
</dbReference>
<dbReference type="Proteomes" id="UP001085076">
    <property type="component" value="Miscellaneous, Linkage group lg01"/>
</dbReference>